<dbReference type="AlphaFoldDB" id="A0A2A5IVK9"/>
<evidence type="ECO:0000313" key="6">
    <source>
        <dbReference type="EMBL" id="PCK21404.1"/>
    </source>
</evidence>
<feature type="domain" description="Tyr recombinase" evidence="5">
    <location>
        <begin position="147"/>
        <end position="349"/>
    </location>
</feature>
<keyword evidence="2" id="KW-0229">DNA integration</keyword>
<evidence type="ECO:0000256" key="4">
    <source>
        <dbReference type="ARBA" id="ARBA00023172"/>
    </source>
</evidence>
<dbReference type="GO" id="GO:0015074">
    <property type="term" value="P:DNA integration"/>
    <property type="evidence" value="ECO:0007669"/>
    <property type="project" value="UniProtKB-KW"/>
</dbReference>
<dbReference type="EMBL" id="NKHG01000057">
    <property type="protein sequence ID" value="PCK21404.1"/>
    <property type="molecule type" value="Genomic_DNA"/>
</dbReference>
<reference evidence="6 7" key="1">
    <citation type="submission" date="2017-06" db="EMBL/GenBank/DDBJ databases">
        <title>Draft Genome Sequence of Bacillus sp Strain 36R Isolated from saline sediment at Atanasia, Sonora, Mexico.</title>
        <authorList>
            <person name="Sanchez Diaz R."/>
            <person name="Quiroz Macias M.E."/>
            <person name="Ibarra Gamez J.C."/>
            <person name="Enciso Ibarra J."/>
            <person name="Gomez Gil B."/>
            <person name="Galaviz Silva L."/>
        </authorList>
    </citation>
    <scope>NUCLEOTIDE SEQUENCE [LARGE SCALE GENOMIC DNA]</scope>
    <source>
        <strain evidence="6 7">36R_ATNSAL</strain>
    </source>
</reference>
<comment type="caution">
    <text evidence="6">The sequence shown here is derived from an EMBL/GenBank/DDBJ whole genome shotgun (WGS) entry which is preliminary data.</text>
</comment>
<dbReference type="PANTHER" id="PTHR30349">
    <property type="entry name" value="PHAGE INTEGRASE-RELATED"/>
    <property type="match status" value="1"/>
</dbReference>
<dbReference type="Pfam" id="PF00589">
    <property type="entry name" value="Phage_integrase"/>
    <property type="match status" value="1"/>
</dbReference>
<dbReference type="InterPro" id="IPR050090">
    <property type="entry name" value="Tyrosine_recombinase_XerCD"/>
</dbReference>
<dbReference type="InterPro" id="IPR011010">
    <property type="entry name" value="DNA_brk_join_enz"/>
</dbReference>
<gene>
    <name evidence="6" type="ORF">CEY02_08305</name>
</gene>
<evidence type="ECO:0000313" key="7">
    <source>
        <dbReference type="Proteomes" id="UP000228754"/>
    </source>
</evidence>
<feature type="non-terminal residue" evidence="6">
    <location>
        <position position="1"/>
    </location>
</feature>
<evidence type="ECO:0000256" key="2">
    <source>
        <dbReference type="ARBA" id="ARBA00022908"/>
    </source>
</evidence>
<dbReference type="Proteomes" id="UP000228754">
    <property type="component" value="Unassembled WGS sequence"/>
</dbReference>
<dbReference type="PROSITE" id="PS51898">
    <property type="entry name" value="TYR_RECOMBINASE"/>
    <property type="match status" value="1"/>
</dbReference>
<dbReference type="Pfam" id="PF14659">
    <property type="entry name" value="Phage_int_SAM_3"/>
    <property type="match status" value="1"/>
</dbReference>
<comment type="similarity">
    <text evidence="1">Belongs to the 'phage' integrase family.</text>
</comment>
<dbReference type="InterPro" id="IPR010998">
    <property type="entry name" value="Integrase_recombinase_N"/>
</dbReference>
<organism evidence="6 7">
    <name type="scientific">Bacillus pumilus</name>
    <name type="common">Bacillus mesentericus</name>
    <dbReference type="NCBI Taxonomy" id="1408"/>
    <lineage>
        <taxon>Bacteria</taxon>
        <taxon>Bacillati</taxon>
        <taxon>Bacillota</taxon>
        <taxon>Bacilli</taxon>
        <taxon>Bacillales</taxon>
        <taxon>Bacillaceae</taxon>
        <taxon>Bacillus</taxon>
    </lineage>
</organism>
<keyword evidence="4" id="KW-0233">DNA recombination</keyword>
<sequence length="360" mass="41600">FGIETLSIDFAPCSRQVAASKHEELLRSDIEVGGGETTLKHFLIEWLEVYKKGKVAKNTFNIHKRNVENKILPYFKEIKLKDITPMRYQKFINTLEESGEYSTRTIEIIHGTMYHALSMAVRPLKKISSNPCDGVVLPKKERSKSKHSLEYINSEDIGKFLKIARQDNYIYYIFFKTLIETGMRKGEAAALQRKDFDLKNRTITISKSLDFQRDPGEDVFGNTKTYHSERAIKITESFAKELHAHMKWINDNKMVFNEIYDHDLDLVFCREKGDPLPKSSLFNALKRILKKAEIENIPIHGLRHTHAVLLLEAGQSMKFIQERLGHKNISITSDVYAHISEKLENKSVDSFENYINSILS</sequence>
<keyword evidence="3" id="KW-0238">DNA-binding</keyword>
<dbReference type="InterPro" id="IPR002104">
    <property type="entry name" value="Integrase_catalytic"/>
</dbReference>
<dbReference type="CDD" id="cd01189">
    <property type="entry name" value="INT_ICEBs1_C_like"/>
    <property type="match status" value="1"/>
</dbReference>
<dbReference type="InterPro" id="IPR013762">
    <property type="entry name" value="Integrase-like_cat_sf"/>
</dbReference>
<evidence type="ECO:0000259" key="5">
    <source>
        <dbReference type="PROSITE" id="PS51898"/>
    </source>
</evidence>
<accession>A0A2A5IVK9</accession>
<dbReference type="Gene3D" id="1.10.443.10">
    <property type="entry name" value="Intergrase catalytic core"/>
    <property type="match status" value="1"/>
</dbReference>
<name>A0A2A5IVK9_BACPU</name>
<dbReference type="Gene3D" id="1.10.150.130">
    <property type="match status" value="1"/>
</dbReference>
<proteinExistence type="inferred from homology"/>
<dbReference type="GO" id="GO:0006310">
    <property type="term" value="P:DNA recombination"/>
    <property type="evidence" value="ECO:0007669"/>
    <property type="project" value="UniProtKB-KW"/>
</dbReference>
<evidence type="ECO:0000256" key="3">
    <source>
        <dbReference type="ARBA" id="ARBA00023125"/>
    </source>
</evidence>
<dbReference type="PANTHER" id="PTHR30349:SF64">
    <property type="entry name" value="PROPHAGE INTEGRASE INTD-RELATED"/>
    <property type="match status" value="1"/>
</dbReference>
<evidence type="ECO:0000256" key="1">
    <source>
        <dbReference type="ARBA" id="ARBA00008857"/>
    </source>
</evidence>
<dbReference type="InterPro" id="IPR004107">
    <property type="entry name" value="Integrase_SAM-like_N"/>
</dbReference>
<protein>
    <submittedName>
        <fullName evidence="6">Site-specific integrase</fullName>
    </submittedName>
</protein>
<dbReference type="SUPFAM" id="SSF56349">
    <property type="entry name" value="DNA breaking-rejoining enzymes"/>
    <property type="match status" value="1"/>
</dbReference>
<dbReference type="OrthoDB" id="9803188at2"/>
<dbReference type="GO" id="GO:0003677">
    <property type="term" value="F:DNA binding"/>
    <property type="evidence" value="ECO:0007669"/>
    <property type="project" value="UniProtKB-KW"/>
</dbReference>